<organism evidence="1 2">
    <name type="scientific">Pseudobacter ginsenosidimutans</name>
    <dbReference type="NCBI Taxonomy" id="661488"/>
    <lineage>
        <taxon>Bacteria</taxon>
        <taxon>Pseudomonadati</taxon>
        <taxon>Bacteroidota</taxon>
        <taxon>Chitinophagia</taxon>
        <taxon>Chitinophagales</taxon>
        <taxon>Chitinophagaceae</taxon>
        <taxon>Pseudobacter</taxon>
    </lineage>
</organism>
<dbReference type="RefSeq" id="WP_130542739.1">
    <property type="nucleotide sequence ID" value="NZ_CP042431.1"/>
</dbReference>
<proteinExistence type="predicted"/>
<dbReference type="CDD" id="cd07067">
    <property type="entry name" value="HP_PGM_like"/>
    <property type="match status" value="1"/>
</dbReference>
<dbReference type="Gene3D" id="3.40.50.1240">
    <property type="entry name" value="Phosphoglycerate mutase-like"/>
    <property type="match status" value="1"/>
</dbReference>
<gene>
    <name evidence="1" type="ORF">EV199_4228</name>
</gene>
<keyword evidence="2" id="KW-1185">Reference proteome</keyword>
<accession>A0A4Q7MW87</accession>
<evidence type="ECO:0000313" key="1">
    <source>
        <dbReference type="EMBL" id="RZS72309.1"/>
    </source>
</evidence>
<reference evidence="1 2" key="1">
    <citation type="submission" date="2019-02" db="EMBL/GenBank/DDBJ databases">
        <title>Genomic Encyclopedia of Type Strains, Phase IV (KMG-IV): sequencing the most valuable type-strain genomes for metagenomic binning, comparative biology and taxonomic classification.</title>
        <authorList>
            <person name="Goeker M."/>
        </authorList>
    </citation>
    <scope>NUCLEOTIDE SEQUENCE [LARGE SCALE GENOMIC DNA]</scope>
    <source>
        <strain evidence="1 2">DSM 18116</strain>
    </source>
</reference>
<dbReference type="SUPFAM" id="SSF53254">
    <property type="entry name" value="Phosphoglycerate mutase-like"/>
    <property type="match status" value="1"/>
</dbReference>
<dbReference type="Pfam" id="PF00300">
    <property type="entry name" value="His_Phos_1"/>
    <property type="match status" value="1"/>
</dbReference>
<comment type="caution">
    <text evidence="1">The sequence shown here is derived from an EMBL/GenBank/DDBJ whole genome shotgun (WGS) entry which is preliminary data.</text>
</comment>
<dbReference type="OrthoDB" id="9782128at2"/>
<evidence type="ECO:0000313" key="2">
    <source>
        <dbReference type="Proteomes" id="UP000293874"/>
    </source>
</evidence>
<dbReference type="InterPro" id="IPR013078">
    <property type="entry name" value="His_Pase_superF_clade-1"/>
</dbReference>
<dbReference type="SMART" id="SM00855">
    <property type="entry name" value="PGAM"/>
    <property type="match status" value="1"/>
</dbReference>
<protein>
    <submittedName>
        <fullName evidence="1">Alpha-ribazole phosphatase</fullName>
    </submittedName>
</protein>
<dbReference type="Proteomes" id="UP000293874">
    <property type="component" value="Unassembled WGS sequence"/>
</dbReference>
<name>A0A4Q7MW87_9BACT</name>
<dbReference type="GO" id="GO:0016791">
    <property type="term" value="F:phosphatase activity"/>
    <property type="evidence" value="ECO:0007669"/>
    <property type="project" value="TreeGrafter"/>
</dbReference>
<sequence length="200" mass="22640">MSIYLIRHTAPLIEKGTCYGQADIDIKDSFFDEAAIIKTVIPVEFRQVWSSPLQRCRKLAEHLFPTCPINLERKLKEINCGEWELQKWDDIPSHIIDPWMKDYVNVRIPGGENYIDVYDRAVDSFLNIASGETPVAIVTHGGVIRSILAHITGTPLLDSFKAFAIHYGCVIRVSRNADGFIHEVLSNIPTSKEQHKPSPK</sequence>
<dbReference type="EMBL" id="SGXA01000002">
    <property type="protein sequence ID" value="RZS72309.1"/>
    <property type="molecule type" value="Genomic_DNA"/>
</dbReference>
<dbReference type="InterPro" id="IPR029033">
    <property type="entry name" value="His_PPase_superfam"/>
</dbReference>
<dbReference type="InterPro" id="IPR050275">
    <property type="entry name" value="PGM_Phosphatase"/>
</dbReference>
<dbReference type="PANTHER" id="PTHR48100">
    <property type="entry name" value="BROAD-SPECIFICITY PHOSPHATASE YOR283W-RELATED"/>
    <property type="match status" value="1"/>
</dbReference>
<dbReference type="AlphaFoldDB" id="A0A4Q7MW87"/>